<accession>A0A9X1UGT9</accession>
<evidence type="ECO:0000259" key="1">
    <source>
        <dbReference type="Pfam" id="PF06983"/>
    </source>
</evidence>
<dbReference type="EMBL" id="JAKLUA010000005">
    <property type="protein sequence ID" value="MCG2668700.1"/>
    <property type="molecule type" value="Genomic_DNA"/>
</dbReference>
<dbReference type="InterPro" id="IPR028973">
    <property type="entry name" value="PhnB-like"/>
</dbReference>
<dbReference type="Proteomes" id="UP001139012">
    <property type="component" value="Unassembled WGS sequence"/>
</dbReference>
<dbReference type="SUPFAM" id="SSF54593">
    <property type="entry name" value="Glyoxalase/Bleomycin resistance protein/Dihydroxybiphenyl dioxygenase"/>
    <property type="match status" value="1"/>
</dbReference>
<reference evidence="2" key="1">
    <citation type="submission" date="2022-01" db="EMBL/GenBank/DDBJ databases">
        <title>Genome sequnece data of strain Bradyrhizobium sp. nov.</title>
        <authorList>
            <person name="Zhang J."/>
        </authorList>
    </citation>
    <scope>NUCLEOTIDE SEQUENCE</scope>
    <source>
        <strain evidence="3">WYCCWR 12774</strain>
        <strain evidence="2">WYCCWR 13023</strain>
    </source>
</reference>
<gene>
    <name evidence="3" type="ORF">L6637_17195</name>
    <name evidence="2" type="ORF">L6654_13665</name>
</gene>
<dbReference type="Pfam" id="PF06983">
    <property type="entry name" value="3-dmu-9_3-mt"/>
    <property type="match status" value="1"/>
</dbReference>
<sequence>MLSTYLFYQDTCEAAFNYYAKVLGGKIDALMRLSDAPPSDMPPGPPGREKTIMHARMTLPGGGVLMASDTPAEHFHKPQGFSISITVMDPAEGERKFNALADGGTVTMPFSKTFWAKGFGMCVDKFGIPWMVNCPAEGM</sequence>
<evidence type="ECO:0000313" key="2">
    <source>
        <dbReference type="EMBL" id="MCG2627677.1"/>
    </source>
</evidence>
<keyword evidence="4" id="KW-1185">Reference proteome</keyword>
<dbReference type="CDD" id="cd06588">
    <property type="entry name" value="PhnB_like"/>
    <property type="match status" value="1"/>
</dbReference>
<dbReference type="InterPro" id="IPR029068">
    <property type="entry name" value="Glyas_Bleomycin-R_OHBP_Dase"/>
</dbReference>
<dbReference type="PANTHER" id="PTHR33990">
    <property type="entry name" value="PROTEIN YJDN-RELATED"/>
    <property type="match status" value="1"/>
</dbReference>
<dbReference type="PANTHER" id="PTHR33990:SF1">
    <property type="entry name" value="PROTEIN YJDN"/>
    <property type="match status" value="1"/>
</dbReference>
<dbReference type="AlphaFoldDB" id="A0A9X1UGT9"/>
<evidence type="ECO:0000313" key="3">
    <source>
        <dbReference type="EMBL" id="MCG2668700.1"/>
    </source>
</evidence>
<dbReference type="Proteomes" id="UP001139054">
    <property type="component" value="Unassembled WGS sequence"/>
</dbReference>
<comment type="caution">
    <text evidence="2">The sequence shown here is derived from an EMBL/GenBank/DDBJ whole genome shotgun (WGS) entry which is preliminary data.</text>
</comment>
<evidence type="ECO:0000313" key="5">
    <source>
        <dbReference type="Proteomes" id="UP001139054"/>
    </source>
</evidence>
<organism evidence="2 5">
    <name type="scientific">Bradyrhizobium zhengyangense</name>
    <dbReference type="NCBI Taxonomy" id="2911009"/>
    <lineage>
        <taxon>Bacteria</taxon>
        <taxon>Pseudomonadati</taxon>
        <taxon>Pseudomonadota</taxon>
        <taxon>Alphaproteobacteria</taxon>
        <taxon>Hyphomicrobiales</taxon>
        <taxon>Nitrobacteraceae</taxon>
        <taxon>Bradyrhizobium</taxon>
    </lineage>
</organism>
<evidence type="ECO:0000313" key="4">
    <source>
        <dbReference type="Proteomes" id="UP001139012"/>
    </source>
</evidence>
<name>A0A9X1UGT9_9BRAD</name>
<proteinExistence type="predicted"/>
<dbReference type="RefSeq" id="WP_237871514.1">
    <property type="nucleotide sequence ID" value="NZ_JAKLTY010000007.1"/>
</dbReference>
<dbReference type="Gene3D" id="3.10.180.10">
    <property type="entry name" value="2,3-Dihydroxybiphenyl 1,2-Dioxygenase, domain 1"/>
    <property type="match status" value="1"/>
</dbReference>
<feature type="domain" description="PhnB-like" evidence="1">
    <location>
        <begin position="3"/>
        <end position="132"/>
    </location>
</feature>
<dbReference type="EMBL" id="JAKLTY010000007">
    <property type="protein sequence ID" value="MCG2627677.1"/>
    <property type="molecule type" value="Genomic_DNA"/>
</dbReference>
<protein>
    <submittedName>
        <fullName evidence="2">VOC family protein</fullName>
    </submittedName>
</protein>